<organism evidence="2 3">
    <name type="scientific">Trichophyton tonsurans (strain CBS 112818)</name>
    <name type="common">Scalp ringworm fungus</name>
    <dbReference type="NCBI Taxonomy" id="647933"/>
    <lineage>
        <taxon>Eukaryota</taxon>
        <taxon>Fungi</taxon>
        <taxon>Dikarya</taxon>
        <taxon>Ascomycota</taxon>
        <taxon>Pezizomycotina</taxon>
        <taxon>Eurotiomycetes</taxon>
        <taxon>Eurotiomycetidae</taxon>
        <taxon>Onygenales</taxon>
        <taxon>Arthrodermataceae</taxon>
        <taxon>Trichophyton</taxon>
    </lineage>
</organism>
<feature type="region of interest" description="Disordered" evidence="1">
    <location>
        <begin position="27"/>
        <end position="46"/>
    </location>
</feature>
<accession>F2S967</accession>
<proteinExistence type="predicted"/>
<dbReference type="HOGENOM" id="CLU_1338391_0_0_1"/>
<evidence type="ECO:0000256" key="1">
    <source>
        <dbReference type="SAM" id="MobiDB-lite"/>
    </source>
</evidence>
<name>F2S967_TRIT1</name>
<dbReference type="EMBL" id="GG698532">
    <property type="protein sequence ID" value="EGE00117.1"/>
    <property type="molecule type" value="Genomic_DNA"/>
</dbReference>
<feature type="region of interest" description="Disordered" evidence="1">
    <location>
        <begin position="120"/>
        <end position="144"/>
    </location>
</feature>
<evidence type="ECO:0000313" key="3">
    <source>
        <dbReference type="Proteomes" id="UP000009172"/>
    </source>
</evidence>
<sequence>MFRNLVATSCMGWAEIKLQDNNNNSDRADLNRGFRDKNSQGFERSPWRGYGGDCSKGCKRKARERQIRVDPAVSRYANISIPLRTETPPSRCTLHGIYGHIGQQSASTSGLSCDLDSLKTEDREQRRRRSRRRRKDDNEVSKRSWRAAEPGFIAQVTFSPKKEAFAWAGSWHVGQEKGKTGSRHPARSPGRVLRCLELIAGVAIT</sequence>
<feature type="compositionally biased region" description="Basic and acidic residues" evidence="1">
    <location>
        <begin position="27"/>
        <end position="38"/>
    </location>
</feature>
<gene>
    <name evidence="2" type="ORF">TESG_07439</name>
</gene>
<protein>
    <submittedName>
        <fullName evidence="2">Uncharacterized protein</fullName>
    </submittedName>
</protein>
<dbReference type="AlphaFoldDB" id="F2S967"/>
<dbReference type="Proteomes" id="UP000009172">
    <property type="component" value="Unassembled WGS sequence"/>
</dbReference>
<reference evidence="3" key="1">
    <citation type="journal article" date="2012" name="MBio">
        <title>Comparative genome analysis of Trichophyton rubrum and related dermatophytes reveals candidate genes involved in infection.</title>
        <authorList>
            <person name="Martinez D.A."/>
            <person name="Oliver B.G."/>
            <person name="Graeser Y."/>
            <person name="Goldberg J.M."/>
            <person name="Li W."/>
            <person name="Martinez-Rossi N.M."/>
            <person name="Monod M."/>
            <person name="Shelest E."/>
            <person name="Barton R.C."/>
            <person name="Birch E."/>
            <person name="Brakhage A.A."/>
            <person name="Chen Z."/>
            <person name="Gurr S.J."/>
            <person name="Heiman D."/>
            <person name="Heitman J."/>
            <person name="Kosti I."/>
            <person name="Rossi A."/>
            <person name="Saif S."/>
            <person name="Samalova M."/>
            <person name="Saunders C.W."/>
            <person name="Shea T."/>
            <person name="Summerbell R.C."/>
            <person name="Xu J."/>
            <person name="Young S."/>
            <person name="Zeng Q."/>
            <person name="Birren B.W."/>
            <person name="Cuomo C.A."/>
            <person name="White T.C."/>
        </authorList>
    </citation>
    <scope>NUCLEOTIDE SEQUENCE [LARGE SCALE GENOMIC DNA]</scope>
    <source>
        <strain evidence="3">CBS 112818</strain>
    </source>
</reference>
<keyword evidence="3" id="KW-1185">Reference proteome</keyword>
<evidence type="ECO:0000313" key="2">
    <source>
        <dbReference type="EMBL" id="EGE00117.1"/>
    </source>
</evidence>